<evidence type="ECO:0000313" key="3">
    <source>
        <dbReference type="Proteomes" id="UP000178930"/>
    </source>
</evidence>
<accession>A0A1G1Y0J3</accession>
<dbReference type="InterPro" id="IPR000305">
    <property type="entry name" value="GIY-YIG_endonuc"/>
</dbReference>
<dbReference type="AlphaFoldDB" id="A0A1G1Y0J3"/>
<dbReference type="PROSITE" id="PS50164">
    <property type="entry name" value="GIY_YIG"/>
    <property type="match status" value="1"/>
</dbReference>
<gene>
    <name evidence="2" type="ORF">A2729_03405</name>
</gene>
<dbReference type="InterPro" id="IPR035901">
    <property type="entry name" value="GIY-YIG_endonuc_sf"/>
</dbReference>
<proteinExistence type="predicted"/>
<name>A0A1G1Y0J3_9BACT</name>
<sequence length="81" mass="9577">MYYVYFLKSKVKSKIYVGCTADLKKRFTKHNHGKVQLTKAFAPWNIVYYEAHLSKTLARIAELFYKSSQGRRQIKKKLGMK</sequence>
<evidence type="ECO:0000259" key="1">
    <source>
        <dbReference type="PROSITE" id="PS50164"/>
    </source>
</evidence>
<evidence type="ECO:0000313" key="2">
    <source>
        <dbReference type="EMBL" id="OGY45077.1"/>
    </source>
</evidence>
<protein>
    <recommendedName>
        <fullName evidence="1">GIY-YIG domain-containing protein</fullName>
    </recommendedName>
</protein>
<dbReference type="Proteomes" id="UP000178930">
    <property type="component" value="Unassembled WGS sequence"/>
</dbReference>
<feature type="domain" description="GIY-YIG" evidence="1">
    <location>
        <begin position="1"/>
        <end position="77"/>
    </location>
</feature>
<dbReference type="SUPFAM" id="SSF82771">
    <property type="entry name" value="GIY-YIG endonuclease"/>
    <property type="match status" value="1"/>
</dbReference>
<dbReference type="EMBL" id="MHIB01000006">
    <property type="protein sequence ID" value="OGY45077.1"/>
    <property type="molecule type" value="Genomic_DNA"/>
</dbReference>
<dbReference type="Pfam" id="PF01541">
    <property type="entry name" value="GIY-YIG"/>
    <property type="match status" value="1"/>
</dbReference>
<reference evidence="2 3" key="1">
    <citation type="journal article" date="2016" name="Nat. Commun.">
        <title>Thousands of microbial genomes shed light on interconnected biogeochemical processes in an aquifer system.</title>
        <authorList>
            <person name="Anantharaman K."/>
            <person name="Brown C.T."/>
            <person name="Hug L.A."/>
            <person name="Sharon I."/>
            <person name="Castelle C.J."/>
            <person name="Probst A.J."/>
            <person name="Thomas B.C."/>
            <person name="Singh A."/>
            <person name="Wilkins M.J."/>
            <person name="Karaoz U."/>
            <person name="Brodie E.L."/>
            <person name="Williams K.H."/>
            <person name="Hubbard S.S."/>
            <person name="Banfield J.F."/>
        </authorList>
    </citation>
    <scope>NUCLEOTIDE SEQUENCE [LARGE SCALE GENOMIC DNA]</scope>
</reference>
<dbReference type="STRING" id="1797532.A2729_03405"/>
<comment type="caution">
    <text evidence="2">The sequence shown here is derived from an EMBL/GenBank/DDBJ whole genome shotgun (WGS) entry which is preliminary data.</text>
</comment>
<dbReference type="Gene3D" id="3.40.1440.10">
    <property type="entry name" value="GIY-YIG endonuclease"/>
    <property type="match status" value="1"/>
</dbReference>
<organism evidence="2 3">
    <name type="scientific">Candidatus Buchananbacteria bacterium RIFCSPHIGHO2_01_FULL_39_14</name>
    <dbReference type="NCBI Taxonomy" id="1797532"/>
    <lineage>
        <taxon>Bacteria</taxon>
        <taxon>Candidatus Buchananiibacteriota</taxon>
    </lineage>
</organism>